<proteinExistence type="predicted"/>
<dbReference type="PANTHER" id="PTHR43162">
    <property type="match status" value="1"/>
</dbReference>
<reference evidence="2 3" key="1">
    <citation type="journal article" date="2011" name="J. Bacteriol.">
        <title>Genome sequence of the mercury-methylating strain Desulfovibrio desulfuricans ND132.</title>
        <authorList>
            <person name="Brown S.D."/>
            <person name="Gilmour C.C."/>
            <person name="Kucken A.M."/>
            <person name="Wall J.D."/>
            <person name="Elias D.A."/>
            <person name="Brandt C.C."/>
            <person name="Podar M."/>
            <person name="Chertkov O."/>
            <person name="Held B."/>
            <person name="Bruce D.C."/>
            <person name="Detter J.C."/>
            <person name="Tapia R."/>
            <person name="Han C.S."/>
            <person name="Goodwin L.A."/>
            <person name="Cheng J.F."/>
            <person name="Pitluck S."/>
            <person name="Woyke T."/>
            <person name="Mikhailova N."/>
            <person name="Ivanova N.N."/>
            <person name="Han J."/>
            <person name="Lucas S."/>
            <person name="Lapidus A.L."/>
            <person name="Land M.L."/>
            <person name="Hauser L.J."/>
            <person name="Palumbo A.V."/>
        </authorList>
    </citation>
    <scope>NUCLEOTIDE SEQUENCE [LARGE SCALE GENOMIC DNA]</scope>
    <source>
        <strain evidence="2 3">ND132</strain>
    </source>
</reference>
<dbReference type="Proteomes" id="UP000007845">
    <property type="component" value="Chromosome"/>
</dbReference>
<dbReference type="HOGENOM" id="CLU_007383_10_5_7"/>
<keyword evidence="3" id="KW-1185">Reference proteome</keyword>
<dbReference type="InterPro" id="IPR008030">
    <property type="entry name" value="NmrA-like"/>
</dbReference>
<dbReference type="InterPro" id="IPR051604">
    <property type="entry name" value="Ergot_Alk_Oxidoreductase"/>
</dbReference>
<dbReference type="SUPFAM" id="SSF51735">
    <property type="entry name" value="NAD(P)-binding Rossmann-fold domains"/>
    <property type="match status" value="1"/>
</dbReference>
<gene>
    <name evidence="2" type="ORF">DND132_2540</name>
</gene>
<name>F0JD69_9BACT</name>
<feature type="domain" description="NmrA-like" evidence="1">
    <location>
        <begin position="2"/>
        <end position="227"/>
    </location>
</feature>
<dbReference type="PANTHER" id="PTHR43162:SF1">
    <property type="entry name" value="PRESTALK A DIFFERENTIATION PROTEIN A"/>
    <property type="match status" value="1"/>
</dbReference>
<dbReference type="eggNOG" id="COG0702">
    <property type="taxonomic scope" value="Bacteria"/>
</dbReference>
<sequence length="286" mass="30519">MSKIFITGAAGNVGSALIDTLPDKAAVVAGVHGPDKAERLAASGVEARVYDFADKASMVAAMAGCDRLFLSVPMDEKMARFGRLAVDAAKEAGIGYIVRLSGYGASSDAHWRLGREQGMIDQFVEDSKIPFTVLRANSFMQNFSTVLAPMVRSGALILPEEAYKVSYIDVRDIAACAARLFNDNEGYTNAFYALTGPRGLTLGDVAAIIAEGAGIALEYAPVDEDAYIAALDAAGVSEWNRNMLVSLSRVIKLGMMGNVTQAVEYLTGTPARTFEGFVLEHADAWR</sequence>
<dbReference type="RefSeq" id="WP_014323169.1">
    <property type="nucleotide sequence ID" value="NC_016803.1"/>
</dbReference>
<organism evidence="2 3">
    <name type="scientific">Pseudodesulfovibrio mercurii</name>
    <dbReference type="NCBI Taxonomy" id="641491"/>
    <lineage>
        <taxon>Bacteria</taxon>
        <taxon>Pseudomonadati</taxon>
        <taxon>Thermodesulfobacteriota</taxon>
        <taxon>Desulfovibrionia</taxon>
        <taxon>Desulfovibrionales</taxon>
        <taxon>Desulfovibrionaceae</taxon>
    </lineage>
</organism>
<dbReference type="InterPro" id="IPR036291">
    <property type="entry name" value="NAD(P)-bd_dom_sf"/>
</dbReference>
<dbReference type="OrthoDB" id="267890at2"/>
<dbReference type="Pfam" id="PF05368">
    <property type="entry name" value="NmrA"/>
    <property type="match status" value="1"/>
</dbReference>
<dbReference type="KEGG" id="ddn:DND132_2540"/>
<dbReference type="AlphaFoldDB" id="F0JD69"/>
<evidence type="ECO:0000313" key="3">
    <source>
        <dbReference type="Proteomes" id="UP000007845"/>
    </source>
</evidence>
<dbReference type="Gene3D" id="3.40.50.720">
    <property type="entry name" value="NAD(P)-binding Rossmann-like Domain"/>
    <property type="match status" value="1"/>
</dbReference>
<dbReference type="STRING" id="641491.DND132_2540"/>
<evidence type="ECO:0000313" key="2">
    <source>
        <dbReference type="EMBL" id="EGB15743.1"/>
    </source>
</evidence>
<accession>F0JD69</accession>
<dbReference type="SMR" id="F0JD69"/>
<dbReference type="EMBL" id="CP003220">
    <property type="protein sequence ID" value="EGB15743.1"/>
    <property type="molecule type" value="Genomic_DNA"/>
</dbReference>
<dbReference type="Gene3D" id="3.90.25.10">
    <property type="entry name" value="UDP-galactose 4-epimerase, domain 1"/>
    <property type="match status" value="1"/>
</dbReference>
<evidence type="ECO:0000259" key="1">
    <source>
        <dbReference type="Pfam" id="PF05368"/>
    </source>
</evidence>
<protein>
    <submittedName>
        <fullName evidence="2">NmrA family protein</fullName>
    </submittedName>
</protein>